<dbReference type="Proteomes" id="UP000808337">
    <property type="component" value="Unassembled WGS sequence"/>
</dbReference>
<dbReference type="AlphaFoldDB" id="A0A9D7SZJ6"/>
<reference evidence="2 3" key="1">
    <citation type="submission" date="2020-10" db="EMBL/GenBank/DDBJ databases">
        <title>Connecting structure to function with the recovery of over 1000 high-quality activated sludge metagenome-assembled genomes encoding full-length rRNA genes using long-read sequencing.</title>
        <authorList>
            <person name="Singleton C.M."/>
            <person name="Petriglieri F."/>
            <person name="Kristensen J.M."/>
            <person name="Kirkegaard R.H."/>
            <person name="Michaelsen T.Y."/>
            <person name="Andersen M.H."/>
            <person name="Karst S.M."/>
            <person name="Dueholm M.S."/>
            <person name="Nielsen P.H."/>
            <person name="Albertsen M."/>
        </authorList>
    </citation>
    <scope>NUCLEOTIDE SEQUENCE [LARGE SCALE GENOMIC DNA]</scope>
    <source>
        <strain evidence="2">Ribe_18-Q3-R11-54_MAXAC.273</strain>
    </source>
</reference>
<dbReference type="Gene3D" id="3.40.30.10">
    <property type="entry name" value="Glutaredoxin"/>
    <property type="match status" value="1"/>
</dbReference>
<keyword evidence="1" id="KW-0732">Signal</keyword>
<organism evidence="2 3">
    <name type="scientific">Candidatus Opimibacter skivensis</name>
    <dbReference type="NCBI Taxonomy" id="2982028"/>
    <lineage>
        <taxon>Bacteria</taxon>
        <taxon>Pseudomonadati</taxon>
        <taxon>Bacteroidota</taxon>
        <taxon>Saprospiria</taxon>
        <taxon>Saprospirales</taxon>
        <taxon>Saprospiraceae</taxon>
        <taxon>Candidatus Opimibacter</taxon>
    </lineage>
</organism>
<comment type="caution">
    <text evidence="2">The sequence shown here is derived from an EMBL/GenBank/DDBJ whole genome shotgun (WGS) entry which is preliminary data.</text>
</comment>
<proteinExistence type="predicted"/>
<evidence type="ECO:0000256" key="1">
    <source>
        <dbReference type="SAM" id="SignalP"/>
    </source>
</evidence>
<feature type="chain" id="PRO_5039392421" description="LPS export ABC transporter periplasmic protein LptC" evidence="1">
    <location>
        <begin position="21"/>
        <end position="200"/>
    </location>
</feature>
<protein>
    <recommendedName>
        <fullName evidence="4">LPS export ABC transporter periplasmic protein LptC</fullName>
    </recommendedName>
</protein>
<evidence type="ECO:0000313" key="2">
    <source>
        <dbReference type="EMBL" id="MBK9985064.1"/>
    </source>
</evidence>
<gene>
    <name evidence="2" type="ORF">IPP15_22345</name>
</gene>
<evidence type="ECO:0000313" key="3">
    <source>
        <dbReference type="Proteomes" id="UP000808337"/>
    </source>
</evidence>
<feature type="signal peptide" evidence="1">
    <location>
        <begin position="1"/>
        <end position="20"/>
    </location>
</feature>
<dbReference type="EMBL" id="JADKGY010000032">
    <property type="protein sequence ID" value="MBK9985064.1"/>
    <property type="molecule type" value="Genomic_DNA"/>
</dbReference>
<name>A0A9D7SZJ6_9BACT</name>
<evidence type="ECO:0008006" key="4">
    <source>
        <dbReference type="Google" id="ProtNLM"/>
    </source>
</evidence>
<sequence>MKMFHIILFPLILFCLSAQKEKPFPTFQYTSIEGATINNSIFTGKESMVILGRLGCYPLMLLLKDLQDTTFSPEIQTILILEDTNQQILDFNSPTSNLFSRIRFKYKLNPLMGNVIGECEKEKITYPKGDTLILNHPSILAKKLKTNDSPSTYFVNSQGVIEGSFKGYVKGGSKKFRLQTLFAGTIRVDKNVYEQRPASK</sequence>
<accession>A0A9D7SZJ6</accession>